<accession>G7VUC9</accession>
<dbReference type="SUPFAM" id="SSF46785">
    <property type="entry name" value="Winged helix' DNA-binding domain"/>
    <property type="match status" value="1"/>
</dbReference>
<evidence type="ECO:0000259" key="5">
    <source>
        <dbReference type="PROSITE" id="PS51078"/>
    </source>
</evidence>
<dbReference type="PANTHER" id="PTHR30136">
    <property type="entry name" value="HELIX-TURN-HELIX TRANSCRIPTIONAL REGULATOR, ICLR FAMILY"/>
    <property type="match status" value="1"/>
</dbReference>
<evidence type="ECO:0000256" key="2">
    <source>
        <dbReference type="ARBA" id="ARBA00023125"/>
    </source>
</evidence>
<keyword evidence="3" id="KW-0804">Transcription</keyword>
<dbReference type="GO" id="GO:0003677">
    <property type="term" value="F:DNA binding"/>
    <property type="evidence" value="ECO:0007669"/>
    <property type="project" value="UniProtKB-KW"/>
</dbReference>
<dbReference type="SUPFAM" id="SSF55781">
    <property type="entry name" value="GAF domain-like"/>
    <property type="match status" value="1"/>
</dbReference>
<dbReference type="InterPro" id="IPR036390">
    <property type="entry name" value="WH_DNA-bd_sf"/>
</dbReference>
<dbReference type="InterPro" id="IPR014757">
    <property type="entry name" value="Tscrpt_reg_IclR_C"/>
</dbReference>
<dbReference type="PANTHER" id="PTHR30136:SF35">
    <property type="entry name" value="HTH-TYPE TRANSCRIPTIONAL REGULATOR RV1719"/>
    <property type="match status" value="1"/>
</dbReference>
<reference evidence="7" key="1">
    <citation type="submission" date="2011-11" db="EMBL/GenBank/DDBJ databases">
        <title>Complete sequence of Paenibacillus terrae HPL-003.</title>
        <authorList>
            <person name="Shin S.H."/>
            <person name="Kim S."/>
            <person name="Kim J.Y."/>
        </authorList>
    </citation>
    <scope>NUCLEOTIDE SEQUENCE [LARGE SCALE GENOMIC DNA]</scope>
    <source>
        <strain evidence="7">HPL-003</strain>
    </source>
</reference>
<feature type="domain" description="HTH iclR-type" evidence="4">
    <location>
        <begin position="28"/>
        <end position="90"/>
    </location>
</feature>
<dbReference type="RefSeq" id="WP_014277711.1">
    <property type="nucleotide sequence ID" value="NC_016641.1"/>
</dbReference>
<dbReference type="InterPro" id="IPR029016">
    <property type="entry name" value="GAF-like_dom_sf"/>
</dbReference>
<dbReference type="PROSITE" id="PS51077">
    <property type="entry name" value="HTH_ICLR"/>
    <property type="match status" value="1"/>
</dbReference>
<reference key="2">
    <citation type="submission" date="2011-11" db="EMBL/GenBank/DDBJ databases">
        <authorList>
            <person name="Shin S.H."/>
            <person name="Kim S."/>
            <person name="Kim J.Y."/>
        </authorList>
    </citation>
    <scope>NUCLEOTIDE SEQUENCE</scope>
    <source>
        <strain>HPL-003</strain>
    </source>
</reference>
<organism evidence="6 7">
    <name type="scientific">Paenibacillus terrae (strain HPL-003)</name>
    <dbReference type="NCBI Taxonomy" id="985665"/>
    <lineage>
        <taxon>Bacteria</taxon>
        <taxon>Bacillati</taxon>
        <taxon>Bacillota</taxon>
        <taxon>Bacilli</taxon>
        <taxon>Bacillales</taxon>
        <taxon>Paenibacillaceae</taxon>
        <taxon>Paenibacillus</taxon>
    </lineage>
</organism>
<name>G7VUC9_PAETH</name>
<dbReference type="Proteomes" id="UP000005876">
    <property type="component" value="Chromosome"/>
</dbReference>
<dbReference type="STRING" id="985665.HPL003_00710"/>
<dbReference type="GO" id="GO:0003700">
    <property type="term" value="F:DNA-binding transcription factor activity"/>
    <property type="evidence" value="ECO:0007669"/>
    <property type="project" value="TreeGrafter"/>
</dbReference>
<dbReference type="eggNOG" id="COG1414">
    <property type="taxonomic scope" value="Bacteria"/>
</dbReference>
<dbReference type="HOGENOM" id="CLU_062618_6_2_9"/>
<keyword evidence="1" id="KW-0805">Transcription regulation</keyword>
<proteinExistence type="predicted"/>
<reference evidence="6 7" key="3">
    <citation type="journal article" date="2012" name="J. Bacteriol.">
        <title>Genome Sequence of Paenibacillus terrae HPL-003, a Xylanase-Producing Bacterium Isolated from Soil Found in Forest Residue.</title>
        <authorList>
            <person name="Shin S.H."/>
            <person name="Kim S."/>
            <person name="Kim J.Y."/>
            <person name="Song H.Y."/>
            <person name="Cho S.J."/>
            <person name="Kim D.R."/>
            <person name="Lee K.I."/>
            <person name="Lim H.K."/>
            <person name="Park N.J."/>
            <person name="Hwang I.T."/>
            <person name="Yang K.S."/>
        </authorList>
    </citation>
    <scope>NUCLEOTIDE SEQUENCE [LARGE SCALE GENOMIC DNA]</scope>
    <source>
        <strain evidence="6 7">HPL-003</strain>
    </source>
</reference>
<evidence type="ECO:0000256" key="1">
    <source>
        <dbReference type="ARBA" id="ARBA00023015"/>
    </source>
</evidence>
<dbReference type="InterPro" id="IPR050707">
    <property type="entry name" value="HTH_MetabolicPath_Reg"/>
</dbReference>
<evidence type="ECO:0000313" key="7">
    <source>
        <dbReference type="Proteomes" id="UP000005876"/>
    </source>
</evidence>
<dbReference type="EMBL" id="CP003107">
    <property type="protein sequence ID" value="AET56926.1"/>
    <property type="molecule type" value="Genomic_DNA"/>
</dbReference>
<dbReference type="GO" id="GO:0045892">
    <property type="term" value="P:negative regulation of DNA-templated transcription"/>
    <property type="evidence" value="ECO:0007669"/>
    <property type="project" value="TreeGrafter"/>
</dbReference>
<dbReference type="AlphaFoldDB" id="G7VUC9"/>
<feature type="domain" description="IclR-ED" evidence="5">
    <location>
        <begin position="91"/>
        <end position="274"/>
    </location>
</feature>
<dbReference type="Gene3D" id="1.10.10.10">
    <property type="entry name" value="Winged helix-like DNA-binding domain superfamily/Winged helix DNA-binding domain"/>
    <property type="match status" value="1"/>
</dbReference>
<dbReference type="Pfam" id="PF09339">
    <property type="entry name" value="HTH_IclR"/>
    <property type="match status" value="1"/>
</dbReference>
<keyword evidence="2" id="KW-0238">DNA-binding</keyword>
<dbReference type="InterPro" id="IPR005471">
    <property type="entry name" value="Tscrpt_reg_IclR_N"/>
</dbReference>
<gene>
    <name evidence="6" type="ordered locus">HPL003_00710</name>
</gene>
<dbReference type="SMART" id="SM00346">
    <property type="entry name" value="HTH_ICLR"/>
    <property type="match status" value="1"/>
</dbReference>
<sequence>MIIVEIKPMFTHHIFGGIDLTEKSPRLIQSIKRAVDIINCFDSIHVHLSLSEISEKLNLNISTVYGIINTLCAYSYIDKNPSNGKYKLGLEFLQKANLVSESLDLREIGHPYLTQLTKMYHETSHLYVYQNQQIFCVDKVESPDSYFIISSRAGSKLPMHASASGKVFLANMTEAEFKDVLQRYKFTKLTDHTIIDKKDLLQNLQLIREQGFGVEDQEIEMGAYSIAVPVKDAKSEIVGTISMIGSLARMKEKEDRILSDLMEAAKTISAQFGYHWKA</sequence>
<evidence type="ECO:0000259" key="4">
    <source>
        <dbReference type="PROSITE" id="PS51077"/>
    </source>
</evidence>
<dbReference type="InterPro" id="IPR036388">
    <property type="entry name" value="WH-like_DNA-bd_sf"/>
</dbReference>
<protein>
    <submittedName>
        <fullName evidence="6">IclR family transcriptional regulator</fullName>
    </submittedName>
</protein>
<dbReference type="KEGG" id="pta:HPL003_00710"/>
<evidence type="ECO:0000256" key="3">
    <source>
        <dbReference type="ARBA" id="ARBA00023163"/>
    </source>
</evidence>
<dbReference type="PROSITE" id="PS51078">
    <property type="entry name" value="ICLR_ED"/>
    <property type="match status" value="1"/>
</dbReference>
<dbReference type="Gene3D" id="3.30.450.40">
    <property type="match status" value="1"/>
</dbReference>
<dbReference type="Pfam" id="PF01614">
    <property type="entry name" value="IclR_C"/>
    <property type="match status" value="1"/>
</dbReference>
<evidence type="ECO:0000313" key="6">
    <source>
        <dbReference type="EMBL" id="AET56926.1"/>
    </source>
</evidence>